<comment type="caution">
    <text evidence="2">The sequence shown here is derived from an EMBL/GenBank/DDBJ whole genome shotgun (WGS) entry which is preliminary data.</text>
</comment>
<dbReference type="Proteomes" id="UP000298663">
    <property type="component" value="Unassembled WGS sequence"/>
</dbReference>
<evidence type="ECO:0000256" key="1">
    <source>
        <dbReference type="SAM" id="SignalP"/>
    </source>
</evidence>
<dbReference type="EMBL" id="AZBU02000003">
    <property type="protein sequence ID" value="TKR87379.1"/>
    <property type="molecule type" value="Genomic_DNA"/>
</dbReference>
<proteinExistence type="predicted"/>
<keyword evidence="1" id="KW-0732">Signal</keyword>
<evidence type="ECO:0000313" key="2">
    <source>
        <dbReference type="EMBL" id="TKR87379.1"/>
    </source>
</evidence>
<evidence type="ECO:0000313" key="3">
    <source>
        <dbReference type="Proteomes" id="UP000298663"/>
    </source>
</evidence>
<sequence length="169" mass="19530">MRLSILFVVVLILLLASEVASKRKRRFRSRAKKAFYNAGKSFARDTAYGAGRSFAGNLLASGVKKALKIFTGSEREPGYDFPPPYYSNYQHPYPSISLLSSTLKDFIRIHSLLTTIKEALLTIRNFHYLSYMLRRLKIRFELLFNGSTRVLQRLPFPKNFLIPRGMIRF</sequence>
<reference evidence="2 3" key="2">
    <citation type="journal article" date="2019" name="G3 (Bethesda)">
        <title>Hybrid Assembly of the Genome of the Entomopathogenic Nematode Steinernema carpocapsae Identifies the X-Chromosome.</title>
        <authorList>
            <person name="Serra L."/>
            <person name="Macchietto M."/>
            <person name="Macias-Munoz A."/>
            <person name="McGill C.J."/>
            <person name="Rodriguez I.M."/>
            <person name="Rodriguez B."/>
            <person name="Murad R."/>
            <person name="Mortazavi A."/>
        </authorList>
    </citation>
    <scope>NUCLEOTIDE SEQUENCE [LARGE SCALE GENOMIC DNA]</scope>
    <source>
        <strain evidence="2 3">ALL</strain>
    </source>
</reference>
<keyword evidence="3" id="KW-1185">Reference proteome</keyword>
<protein>
    <submittedName>
        <fullName evidence="2">Uncharacterized protein</fullName>
    </submittedName>
</protein>
<accession>A0A4U5NV11</accession>
<dbReference type="AlphaFoldDB" id="A0A4U5NV11"/>
<organism evidence="2 3">
    <name type="scientific">Steinernema carpocapsae</name>
    <name type="common">Entomopathogenic nematode</name>
    <dbReference type="NCBI Taxonomy" id="34508"/>
    <lineage>
        <taxon>Eukaryota</taxon>
        <taxon>Metazoa</taxon>
        <taxon>Ecdysozoa</taxon>
        <taxon>Nematoda</taxon>
        <taxon>Chromadorea</taxon>
        <taxon>Rhabditida</taxon>
        <taxon>Tylenchina</taxon>
        <taxon>Panagrolaimomorpha</taxon>
        <taxon>Strongyloidoidea</taxon>
        <taxon>Steinernematidae</taxon>
        <taxon>Steinernema</taxon>
    </lineage>
</organism>
<name>A0A4U5NV11_STECR</name>
<gene>
    <name evidence="2" type="ORF">L596_011785</name>
</gene>
<feature type="signal peptide" evidence="1">
    <location>
        <begin position="1"/>
        <end position="21"/>
    </location>
</feature>
<feature type="chain" id="PRO_5020448300" evidence="1">
    <location>
        <begin position="22"/>
        <end position="169"/>
    </location>
</feature>
<reference evidence="2 3" key="1">
    <citation type="journal article" date="2015" name="Genome Biol.">
        <title>Comparative genomics of Steinernema reveals deeply conserved gene regulatory networks.</title>
        <authorList>
            <person name="Dillman A.R."/>
            <person name="Macchietto M."/>
            <person name="Porter C.F."/>
            <person name="Rogers A."/>
            <person name="Williams B."/>
            <person name="Antoshechkin I."/>
            <person name="Lee M.M."/>
            <person name="Goodwin Z."/>
            <person name="Lu X."/>
            <person name="Lewis E.E."/>
            <person name="Goodrich-Blair H."/>
            <person name="Stock S.P."/>
            <person name="Adams B.J."/>
            <person name="Sternberg P.W."/>
            <person name="Mortazavi A."/>
        </authorList>
    </citation>
    <scope>NUCLEOTIDE SEQUENCE [LARGE SCALE GENOMIC DNA]</scope>
    <source>
        <strain evidence="2 3">ALL</strain>
    </source>
</reference>